<comment type="caution">
    <text evidence="1">The sequence shown here is derived from an EMBL/GenBank/DDBJ whole genome shotgun (WGS) entry which is preliminary data.</text>
</comment>
<organism evidence="1 2">
    <name type="scientific">Kitasatospora cineracea</name>
    <dbReference type="NCBI Taxonomy" id="88074"/>
    <lineage>
        <taxon>Bacteria</taxon>
        <taxon>Bacillati</taxon>
        <taxon>Actinomycetota</taxon>
        <taxon>Actinomycetes</taxon>
        <taxon>Kitasatosporales</taxon>
        <taxon>Streptomycetaceae</taxon>
        <taxon>Kitasatospora</taxon>
    </lineage>
</organism>
<dbReference type="Proteomes" id="UP000267408">
    <property type="component" value="Unassembled WGS sequence"/>
</dbReference>
<protein>
    <submittedName>
        <fullName evidence="1">Uncharacterized protein</fullName>
    </submittedName>
</protein>
<evidence type="ECO:0000313" key="1">
    <source>
        <dbReference type="EMBL" id="ROR42949.1"/>
    </source>
</evidence>
<proteinExistence type="predicted"/>
<gene>
    <name evidence="1" type="ORF">EDD39_1084</name>
</gene>
<evidence type="ECO:0000313" key="2">
    <source>
        <dbReference type="Proteomes" id="UP000267408"/>
    </source>
</evidence>
<sequence>MGLELAKQAPWDWLVWLNRRKYHLTYVLNIQWRMKNHPDLDAEREMNRACRGASWPVEWYQALCAAFPGEMNDGGEEECPDRSDQFLAGAKQAFRDVWGYATQDIRQ</sequence>
<accession>A0A8G1XAT8</accession>
<name>A0A8G1XAT8_9ACTN</name>
<reference evidence="1 2" key="1">
    <citation type="submission" date="2018-11" db="EMBL/GenBank/DDBJ databases">
        <title>Sequencing the genomes of 1000 actinobacteria strains.</title>
        <authorList>
            <person name="Klenk H.-P."/>
        </authorList>
    </citation>
    <scope>NUCLEOTIDE SEQUENCE [LARGE SCALE GENOMIC DNA]</scope>
    <source>
        <strain evidence="1 2">DSM 44780</strain>
    </source>
</reference>
<dbReference type="EMBL" id="RJVJ01000001">
    <property type="protein sequence ID" value="ROR42949.1"/>
    <property type="molecule type" value="Genomic_DNA"/>
</dbReference>
<dbReference type="AlphaFoldDB" id="A0A8G1XAT8"/>